<evidence type="ECO:0000313" key="9">
    <source>
        <dbReference type="Proteomes" id="UP000595053"/>
    </source>
</evidence>
<organism evidence="8 9">
    <name type="scientific">Trueperella pecoris</name>
    <dbReference type="NCBI Taxonomy" id="2733571"/>
    <lineage>
        <taxon>Bacteria</taxon>
        <taxon>Bacillati</taxon>
        <taxon>Actinomycetota</taxon>
        <taxon>Actinomycetes</taxon>
        <taxon>Actinomycetales</taxon>
        <taxon>Actinomycetaceae</taxon>
        <taxon>Trueperella</taxon>
    </lineage>
</organism>
<dbReference type="RefSeq" id="WP_197551215.1">
    <property type="nucleotide sequence ID" value="NZ_CP063213.1"/>
</dbReference>
<evidence type="ECO:0000256" key="3">
    <source>
        <dbReference type="ARBA" id="ARBA00022960"/>
    </source>
</evidence>
<keyword evidence="5" id="KW-0012">Acyltransferase</keyword>
<dbReference type="InterPro" id="IPR038740">
    <property type="entry name" value="BioF2-like_GNAT_dom"/>
</dbReference>
<evidence type="ECO:0000256" key="4">
    <source>
        <dbReference type="ARBA" id="ARBA00022984"/>
    </source>
</evidence>
<dbReference type="InterPro" id="IPR016181">
    <property type="entry name" value="Acyl_CoA_acyltransferase"/>
</dbReference>
<evidence type="ECO:0000313" key="8">
    <source>
        <dbReference type="EMBL" id="QOR45716.1"/>
    </source>
</evidence>
<keyword evidence="4" id="KW-0573">Peptidoglycan synthesis</keyword>
<keyword evidence="6" id="KW-0961">Cell wall biogenesis/degradation</keyword>
<name>A0A7M1QV26_9ACTO</name>
<dbReference type="GO" id="GO:0016755">
    <property type="term" value="F:aminoacyltransferase activity"/>
    <property type="evidence" value="ECO:0007669"/>
    <property type="project" value="InterPro"/>
</dbReference>
<dbReference type="GO" id="GO:0071555">
    <property type="term" value="P:cell wall organization"/>
    <property type="evidence" value="ECO:0007669"/>
    <property type="project" value="UniProtKB-KW"/>
</dbReference>
<dbReference type="EMBL" id="CP063213">
    <property type="protein sequence ID" value="QOR45716.1"/>
    <property type="molecule type" value="Genomic_DNA"/>
</dbReference>
<dbReference type="AlphaFoldDB" id="A0A7M1QV26"/>
<dbReference type="Pfam" id="PF13480">
    <property type="entry name" value="Acetyltransf_6"/>
    <property type="match status" value="1"/>
</dbReference>
<comment type="similarity">
    <text evidence="1">Belongs to the FemABX family.</text>
</comment>
<dbReference type="GO" id="GO:0009252">
    <property type="term" value="P:peptidoglycan biosynthetic process"/>
    <property type="evidence" value="ECO:0007669"/>
    <property type="project" value="UniProtKB-KW"/>
</dbReference>
<feature type="domain" description="BioF2-like acetyltransferase" evidence="7">
    <location>
        <begin position="159"/>
        <end position="289"/>
    </location>
</feature>
<accession>A0A7M1QV26</accession>
<proteinExistence type="inferred from homology"/>
<keyword evidence="2 8" id="KW-0808">Transferase</keyword>
<evidence type="ECO:0000256" key="5">
    <source>
        <dbReference type="ARBA" id="ARBA00023315"/>
    </source>
</evidence>
<protein>
    <submittedName>
        <fullName evidence="8">GNAT family N-acetyltransferase</fullName>
    </submittedName>
</protein>
<gene>
    <name evidence="8" type="ORF">INS88_00295</name>
</gene>
<evidence type="ECO:0000256" key="1">
    <source>
        <dbReference type="ARBA" id="ARBA00009943"/>
    </source>
</evidence>
<dbReference type="PROSITE" id="PS51191">
    <property type="entry name" value="FEMABX"/>
    <property type="match status" value="1"/>
</dbReference>
<evidence type="ECO:0000259" key="7">
    <source>
        <dbReference type="Pfam" id="PF13480"/>
    </source>
</evidence>
<dbReference type="Gene3D" id="3.40.630.30">
    <property type="match status" value="1"/>
</dbReference>
<dbReference type="PANTHER" id="PTHR36174:SF1">
    <property type="entry name" value="LIPID II:GLYCINE GLYCYLTRANSFERASE"/>
    <property type="match status" value="1"/>
</dbReference>
<dbReference type="PANTHER" id="PTHR36174">
    <property type="entry name" value="LIPID II:GLYCINE GLYCYLTRANSFERASE"/>
    <property type="match status" value="1"/>
</dbReference>
<dbReference type="InterPro" id="IPR050644">
    <property type="entry name" value="PG_Glycine_Bridge_Synth"/>
</dbReference>
<dbReference type="GO" id="GO:0008360">
    <property type="term" value="P:regulation of cell shape"/>
    <property type="evidence" value="ECO:0007669"/>
    <property type="project" value="UniProtKB-KW"/>
</dbReference>
<reference evidence="8 9" key="1">
    <citation type="submission" date="2020-10" db="EMBL/GenBank/DDBJ databases">
        <title>Trueperella pecoris sp. nov. isolated from bovine and porcine specimens.</title>
        <authorList>
            <person name="Schoenecker L."/>
            <person name="Schnydrig P."/>
            <person name="Brodard I."/>
            <person name="Thomann A."/>
            <person name="Hemphill A."/>
            <person name="Rodriguez-Campos S."/>
            <person name="Perreten V."/>
            <person name="Jores J."/>
            <person name="Kittl S."/>
        </authorList>
    </citation>
    <scope>NUCLEOTIDE SEQUENCE [LARGE SCALE GENOMIC DNA]</scope>
    <source>
        <strain evidence="8 9">15A0121</strain>
    </source>
</reference>
<dbReference type="SUPFAM" id="SSF55729">
    <property type="entry name" value="Acyl-CoA N-acyltransferases (Nat)"/>
    <property type="match status" value="1"/>
</dbReference>
<keyword evidence="3" id="KW-0133">Cell shape</keyword>
<dbReference type="Proteomes" id="UP000595053">
    <property type="component" value="Chromosome"/>
</dbReference>
<evidence type="ECO:0000256" key="2">
    <source>
        <dbReference type="ARBA" id="ARBA00022679"/>
    </source>
</evidence>
<dbReference type="InterPro" id="IPR003447">
    <property type="entry name" value="FEMABX"/>
</dbReference>
<sequence length="372" mass="40970">MSFELTLITAQELRAAAAGVKVLPIEQSDAWDTFEQRCGRSTFGRYAFSRDGKTLALISLAEHEIRGVKFLWAKKGPVWLRSQSPANEAALRAALKAAVRQHNRGARTRDRIAFIRLHAKYSAPDLHGLLNTITYDHTVIINTCGGNEADILAAMPKDGRRAVRRAMDRMKKAGAKPVDLTGISRADFVPVYAVLRETAERNGFSIHPMEVYWNMLDALGPEHARLFAVEHAGAIVAWVLVLVNDGHACQYYGAHSHAAREVLASQYLDFWSAKVMGEEGVASLDLMGVDSMRFPDLYELGINKRRYAERDVEVDGAWDLPVIPVLYNALAIAKRGKTVATSGKALAQDGLALARRGAARARDIGRRPAASR</sequence>
<keyword evidence="9" id="KW-1185">Reference proteome</keyword>
<evidence type="ECO:0000256" key="6">
    <source>
        <dbReference type="ARBA" id="ARBA00023316"/>
    </source>
</evidence>